<dbReference type="Pfam" id="PF25788">
    <property type="entry name" value="Ig_Rha78A_N"/>
    <property type="match status" value="1"/>
</dbReference>
<evidence type="ECO:0000256" key="1">
    <source>
        <dbReference type="ARBA" id="ARBA00022729"/>
    </source>
</evidence>
<dbReference type="InterPro" id="IPR013783">
    <property type="entry name" value="Ig-like_fold"/>
</dbReference>
<dbReference type="InterPro" id="IPR004843">
    <property type="entry name" value="Calcineurin-like_PHP"/>
</dbReference>
<dbReference type="SUPFAM" id="SSF56300">
    <property type="entry name" value="Metallo-dependent phosphatases"/>
    <property type="match status" value="1"/>
</dbReference>
<feature type="signal peptide" evidence="2">
    <location>
        <begin position="1"/>
        <end position="22"/>
    </location>
</feature>
<dbReference type="Gene3D" id="3.60.21.10">
    <property type="match status" value="1"/>
</dbReference>
<dbReference type="Proteomes" id="UP000057981">
    <property type="component" value="Chromosome"/>
</dbReference>
<keyword evidence="6" id="KW-1185">Reference proteome</keyword>
<proteinExistence type="predicted"/>
<sequence length="531" mass="62197">MKIVISKIIVCSFILMPLISFTQNVDETFLVKPFLQDAEPNTIIIKWETSKGEESIVEWGLTPKLGKKSKGFSYDINFSESRIHEVKLEGLKRFTEYYYRVRTGKLVSNIYQFKTPPFSSDQESFNIVAMSDMQYDVNEPKKFLEIINEGVLQYFNKTYEGNVPNNLAMIMIPGDLVENGAKYNQWKDYFFNSGEKLFAEVPIYPVLGNHENNSKFYFKYFSLPENGTPAYAEHWWYKDYGNTRIIGLNSNEGYRNSKEQYLWLEKLLFDTAKDETIDFVFAQMHHPHKSELWIPGETDFSGKIVKILEDFSTQTKKPSIHFFGHTHGYSRGQSKDHKHLWINVASAGGAIDNWGEFEGRDYDEFTVTQDEYGFVVVEVDANKENPKFTIKRISRGNQNNIKNNEVSDTLVVYKKERLPMTPVAISPNNSVMSISGIVLKAGDFKSDFNNAFHAASNWQVCENEYFEDLVIDSWKQFENWYYLENRQKDDDLTDEKIKRLKPNTNYYWRVRYRDQNLNWSDWSQTLTFKTE</sequence>
<dbReference type="InterPro" id="IPR015914">
    <property type="entry name" value="PAPs_N"/>
</dbReference>
<feature type="chain" id="PRO_5006043347" evidence="2">
    <location>
        <begin position="23"/>
        <end position="531"/>
    </location>
</feature>
<accession>A0A0P0D591</accession>
<reference evidence="5 6" key="1">
    <citation type="submission" date="2015-10" db="EMBL/GenBank/DDBJ databases">
        <authorList>
            <person name="Gilbert D.G."/>
        </authorList>
    </citation>
    <scope>NUCLEOTIDE SEQUENCE [LARGE SCALE GENOMIC DNA]</scope>
    <source>
        <strain evidence="6">HZ-22</strain>
    </source>
</reference>
<evidence type="ECO:0000259" key="3">
    <source>
        <dbReference type="Pfam" id="PF00149"/>
    </source>
</evidence>
<dbReference type="InterPro" id="IPR029052">
    <property type="entry name" value="Metallo-depent_PP-like"/>
</dbReference>
<keyword evidence="1 2" id="KW-0732">Signal</keyword>
<dbReference type="SUPFAM" id="SSF49265">
    <property type="entry name" value="Fibronectin type III"/>
    <property type="match status" value="1"/>
</dbReference>
<dbReference type="Gene3D" id="2.60.40.10">
    <property type="entry name" value="Immunoglobulins"/>
    <property type="match status" value="1"/>
</dbReference>
<protein>
    <submittedName>
        <fullName evidence="5">Metallophosphoesterase</fullName>
    </submittedName>
</protein>
<evidence type="ECO:0000313" key="6">
    <source>
        <dbReference type="Proteomes" id="UP000057981"/>
    </source>
</evidence>
<feature type="domain" description="Purple acid phosphatase N-terminal" evidence="4">
    <location>
        <begin position="37"/>
        <end position="115"/>
    </location>
</feature>
<dbReference type="STRING" id="1736674.APS56_00600"/>
<organism evidence="5 6">
    <name type="scientific">Pseudalgibacter alginicilyticus</name>
    <dbReference type="NCBI Taxonomy" id="1736674"/>
    <lineage>
        <taxon>Bacteria</taxon>
        <taxon>Pseudomonadati</taxon>
        <taxon>Bacteroidota</taxon>
        <taxon>Flavobacteriia</taxon>
        <taxon>Flavobacteriales</taxon>
        <taxon>Flavobacteriaceae</taxon>
        <taxon>Pseudalgibacter</taxon>
    </lineage>
</organism>
<gene>
    <name evidence="5" type="ORF">APS56_00600</name>
</gene>
<dbReference type="InterPro" id="IPR039331">
    <property type="entry name" value="PAPs-like"/>
</dbReference>
<dbReference type="RefSeq" id="WP_054723800.1">
    <property type="nucleotide sequence ID" value="NZ_CP012898.1"/>
</dbReference>
<feature type="domain" description="Calcineurin-like phosphoesterase" evidence="3">
    <location>
        <begin position="126"/>
        <end position="329"/>
    </location>
</feature>
<dbReference type="InterPro" id="IPR008963">
    <property type="entry name" value="Purple_acid_Pase-like_N"/>
</dbReference>
<dbReference type="AlphaFoldDB" id="A0A0P0D591"/>
<dbReference type="Gene3D" id="2.60.40.380">
    <property type="entry name" value="Purple acid phosphatase-like, N-terminal"/>
    <property type="match status" value="1"/>
</dbReference>
<dbReference type="EMBL" id="CP012898">
    <property type="protein sequence ID" value="ALJ03738.1"/>
    <property type="molecule type" value="Genomic_DNA"/>
</dbReference>
<name>A0A0P0D591_9FLAO</name>
<dbReference type="GO" id="GO:0046872">
    <property type="term" value="F:metal ion binding"/>
    <property type="evidence" value="ECO:0007669"/>
    <property type="project" value="InterPro"/>
</dbReference>
<dbReference type="PANTHER" id="PTHR22953">
    <property type="entry name" value="ACID PHOSPHATASE RELATED"/>
    <property type="match status" value="1"/>
</dbReference>
<dbReference type="OrthoDB" id="9809781at2"/>
<dbReference type="SUPFAM" id="SSF49363">
    <property type="entry name" value="Purple acid phosphatase, N-terminal domain"/>
    <property type="match status" value="1"/>
</dbReference>
<dbReference type="PANTHER" id="PTHR22953:SF153">
    <property type="entry name" value="PURPLE ACID PHOSPHATASE"/>
    <property type="match status" value="1"/>
</dbReference>
<dbReference type="InterPro" id="IPR036116">
    <property type="entry name" value="FN3_sf"/>
</dbReference>
<dbReference type="Pfam" id="PF00149">
    <property type="entry name" value="Metallophos"/>
    <property type="match status" value="1"/>
</dbReference>
<evidence type="ECO:0000259" key="4">
    <source>
        <dbReference type="Pfam" id="PF16656"/>
    </source>
</evidence>
<dbReference type="Pfam" id="PF16656">
    <property type="entry name" value="Pur_ac_phosph_N"/>
    <property type="match status" value="1"/>
</dbReference>
<dbReference type="GO" id="GO:0003993">
    <property type="term" value="F:acid phosphatase activity"/>
    <property type="evidence" value="ECO:0007669"/>
    <property type="project" value="InterPro"/>
</dbReference>
<evidence type="ECO:0000256" key="2">
    <source>
        <dbReference type="SAM" id="SignalP"/>
    </source>
</evidence>
<dbReference type="KEGG" id="ahz:APS56_00600"/>
<dbReference type="PATRIC" id="fig|1736674.3.peg.129"/>
<evidence type="ECO:0000313" key="5">
    <source>
        <dbReference type="EMBL" id="ALJ03738.1"/>
    </source>
</evidence>